<comment type="caution">
    <text evidence="5">The sequence shown here is derived from an EMBL/GenBank/DDBJ whole genome shotgun (WGS) entry which is preliminary data.</text>
</comment>
<dbReference type="NCBIfam" id="TIGR03998">
    <property type="entry name" value="thiol_BshC"/>
    <property type="match status" value="1"/>
</dbReference>
<dbReference type="EMBL" id="QKZI01000001">
    <property type="protein sequence ID" value="PZX08056.1"/>
    <property type="molecule type" value="Genomic_DNA"/>
</dbReference>
<proteinExistence type="inferred from homology"/>
<evidence type="ECO:0000256" key="2">
    <source>
        <dbReference type="HAMAP-Rule" id="MF_01867"/>
    </source>
</evidence>
<keyword evidence="6" id="KW-1185">Reference proteome</keyword>
<feature type="domain" description="Bacillithiol biosynthesis BshC N-terminal Rossmann-like" evidence="3">
    <location>
        <begin position="1"/>
        <end position="377"/>
    </location>
</feature>
<evidence type="ECO:0000313" key="5">
    <source>
        <dbReference type="EMBL" id="PZX08056.1"/>
    </source>
</evidence>
<dbReference type="Proteomes" id="UP000248646">
    <property type="component" value="Unassembled WGS sequence"/>
</dbReference>
<dbReference type="EC" id="6.-.-.-" evidence="2"/>
<dbReference type="PIRSF" id="PIRSF012535">
    <property type="entry name" value="UCP012535"/>
    <property type="match status" value="1"/>
</dbReference>
<accession>A0A2W7PIB0</accession>
<dbReference type="HAMAP" id="MF_01867">
    <property type="entry name" value="BshC"/>
    <property type="match status" value="1"/>
</dbReference>
<evidence type="ECO:0000259" key="3">
    <source>
        <dbReference type="Pfam" id="PF10079"/>
    </source>
</evidence>
<dbReference type="InterPro" id="IPR011199">
    <property type="entry name" value="Bacillithiol_biosynth_BshC"/>
</dbReference>
<reference evidence="5 6" key="1">
    <citation type="submission" date="2018-06" db="EMBL/GenBank/DDBJ databases">
        <title>Genomic Encyclopedia of Type Strains, Phase IV (KMG-IV): sequencing the most valuable type-strain genomes for metagenomic binning, comparative biology and taxonomic classification.</title>
        <authorList>
            <person name="Goeker M."/>
        </authorList>
    </citation>
    <scope>NUCLEOTIDE SEQUENCE [LARGE SCALE GENOMIC DNA]</scope>
    <source>
        <strain evidence="5 6">DSM 5</strain>
    </source>
</reference>
<evidence type="ECO:0000313" key="6">
    <source>
        <dbReference type="Proteomes" id="UP000248646"/>
    </source>
</evidence>
<dbReference type="GO" id="GO:0016874">
    <property type="term" value="F:ligase activity"/>
    <property type="evidence" value="ECO:0007669"/>
    <property type="project" value="UniProtKB-UniRule"/>
</dbReference>
<keyword evidence="1 2" id="KW-0436">Ligase</keyword>
<organism evidence="5 6">
    <name type="scientific">Psychrobacillus insolitus</name>
    <dbReference type="NCBI Taxonomy" id="1461"/>
    <lineage>
        <taxon>Bacteria</taxon>
        <taxon>Bacillati</taxon>
        <taxon>Bacillota</taxon>
        <taxon>Bacilli</taxon>
        <taxon>Bacillales</taxon>
        <taxon>Bacillaceae</taxon>
        <taxon>Psychrobacillus</taxon>
    </lineage>
</organism>
<dbReference type="Pfam" id="PF24850">
    <property type="entry name" value="CC_BshC"/>
    <property type="match status" value="1"/>
</dbReference>
<comment type="similarity">
    <text evidence="2">Belongs to the BshC family.</text>
</comment>
<protein>
    <recommendedName>
        <fullName evidence="2">Putative cysteine ligase BshC</fullName>
        <ecNumber evidence="2">6.-.-.-</ecNumber>
    </recommendedName>
</protein>
<dbReference type="AlphaFoldDB" id="A0A2W7PIB0"/>
<evidence type="ECO:0000259" key="4">
    <source>
        <dbReference type="Pfam" id="PF24850"/>
    </source>
</evidence>
<evidence type="ECO:0000256" key="1">
    <source>
        <dbReference type="ARBA" id="ARBA00022598"/>
    </source>
</evidence>
<gene>
    <name evidence="2" type="primary">bshC</name>
    <name evidence="5" type="ORF">C7437_1011179</name>
</gene>
<dbReference type="RefSeq" id="WP_170122323.1">
    <property type="nucleotide sequence ID" value="NZ_QKZI01000001.1"/>
</dbReference>
<feature type="domain" description="Bacillithiol biosynthesis BshC C-terminal coiled-coil" evidence="4">
    <location>
        <begin position="379"/>
        <end position="537"/>
    </location>
</feature>
<dbReference type="InterPro" id="IPR055398">
    <property type="entry name" value="Rossmann-like_BshC"/>
</dbReference>
<sequence>MRLEQYTQPFASSFYKKYLGDAASLSSFFHYDWNQKALNHRINETNFSKHKRTELVENVTNYMNQFGISETAHKHLNELEDNGVVIIGGQQAGLLTGPMYSIHKAISVIVLAKQQREILGVPVIPVFWIAGEDHDIDEINHVYIERGRKLQKATYPSATKVKKIASASVLEKDLMESYLEEVFKSLPETLYTKKIYEKVTNLLRDYHTYSDFFAALMNILFEEEGLLLIDAAYTPFRKLESEYFQVMIKNSAELARLVFEKEAEYVGNGYGTPIQAKEAAANLFFVEDGERFLLERQDHLFVHEAQGISFTEEEMLEIAKNHPEKLSNNVVTRPLMQEMVFPVLSFIGGPGEIAYWGTLKSAFELFNMKMPVIMPRLSITVVNAKTQSLLDKFSFSVEDVWDGTVDAVKLQYINEHRNENIPELLKSIKNDLVLKYEELSNLLHTEDIKLDPLINKNLNNHEKQLKFIEHAIEDIFLGKLDASINRYDRIMLELAPNGSLQERIYSPLQLCNEVGPSFIQELLQVPYEFNGKHHVVFI</sequence>
<comment type="function">
    <text evidence="2">Involved in bacillithiol (BSH) biosynthesis. May catalyze the last step of the pathway, the addition of cysteine to glucosamine malate (GlcN-Mal) to generate BSH.</text>
</comment>
<name>A0A2W7PIB0_9BACI</name>
<dbReference type="InterPro" id="IPR055399">
    <property type="entry name" value="CC_BshC"/>
</dbReference>
<dbReference type="Pfam" id="PF10079">
    <property type="entry name" value="Rossmann-like_BshC"/>
    <property type="match status" value="1"/>
</dbReference>